<gene>
    <name evidence="1" type="ordered locus">Amico_0184</name>
</gene>
<dbReference type="RefSeq" id="WP_013047597.1">
    <property type="nucleotide sequence ID" value="NC_014011.1"/>
</dbReference>
<sequence>MFRIRRIYDNTLHINKEAVVQVQAILKQQFPGLTRDEIEALPFPIRDQQLPGLGNARSFLV</sequence>
<dbReference type="EMBL" id="CP001997">
    <property type="protein sequence ID" value="ADE56331.1"/>
    <property type="molecule type" value="Genomic_DNA"/>
</dbReference>
<reference evidence="1 2" key="1">
    <citation type="journal article" date="2010" name="Stand. Genomic Sci.">
        <title>Complete genome sequence of Aminobacterium colombiense type strain (ALA-1).</title>
        <authorList>
            <person name="Chertkov O."/>
            <person name="Sikorski J."/>
            <person name="Brambilla E."/>
            <person name="Lapidus A."/>
            <person name="Copeland A."/>
            <person name="Glavina Del Rio T."/>
            <person name="Nolan M."/>
            <person name="Lucas S."/>
            <person name="Tice H."/>
            <person name="Cheng J.F."/>
            <person name="Han C."/>
            <person name="Detter J.C."/>
            <person name="Bruce D."/>
            <person name="Tapia R."/>
            <person name="Goodwin L."/>
            <person name="Pitluck S."/>
            <person name="Liolios K."/>
            <person name="Ivanova N."/>
            <person name="Mavromatis K."/>
            <person name="Ovchinnikova G."/>
            <person name="Pati A."/>
            <person name="Chen A."/>
            <person name="Palaniappan K."/>
            <person name="Land M."/>
            <person name="Hauser L."/>
            <person name="Chang Y.J."/>
            <person name="Jeffries C.D."/>
            <person name="Spring S."/>
            <person name="Rohde M."/>
            <person name="Goker M."/>
            <person name="Bristow J."/>
            <person name="Eisen J.A."/>
            <person name="Markowitz V."/>
            <person name="Hugenholtz P."/>
            <person name="Kyrpides N.C."/>
            <person name="Klenk H.P."/>
        </authorList>
    </citation>
    <scope>NUCLEOTIDE SEQUENCE [LARGE SCALE GENOMIC DNA]</scope>
    <source>
        <strain evidence="2">DSM 12261 / ALA-1</strain>
    </source>
</reference>
<dbReference type="AlphaFoldDB" id="D5ECP9"/>
<accession>D5ECP9</accession>
<dbReference type="HOGENOM" id="CLU_2912233_0_0_0"/>
<name>D5ECP9_AMICL</name>
<dbReference type="OrthoDB" id="9808367at2"/>
<dbReference type="KEGG" id="aco:Amico_0184"/>
<keyword evidence="2" id="KW-1185">Reference proteome</keyword>
<evidence type="ECO:0000313" key="1">
    <source>
        <dbReference type="EMBL" id="ADE56331.1"/>
    </source>
</evidence>
<proteinExistence type="predicted"/>
<protein>
    <submittedName>
        <fullName evidence="1">Histone deacetylase superfamily protein</fullName>
    </submittedName>
</protein>
<dbReference type="STRING" id="572547.Amico_0184"/>
<dbReference type="Proteomes" id="UP000002366">
    <property type="component" value="Chromosome"/>
</dbReference>
<organism evidence="1 2">
    <name type="scientific">Aminobacterium colombiense (strain DSM 12261 / ALA-1)</name>
    <dbReference type="NCBI Taxonomy" id="572547"/>
    <lineage>
        <taxon>Bacteria</taxon>
        <taxon>Thermotogati</taxon>
        <taxon>Synergistota</taxon>
        <taxon>Synergistia</taxon>
        <taxon>Synergistales</taxon>
        <taxon>Aminobacteriaceae</taxon>
        <taxon>Aminobacterium</taxon>
    </lineage>
</organism>
<evidence type="ECO:0000313" key="2">
    <source>
        <dbReference type="Proteomes" id="UP000002366"/>
    </source>
</evidence>